<evidence type="ECO:0000313" key="3">
    <source>
        <dbReference type="Proteomes" id="UP001500460"/>
    </source>
</evidence>
<accession>A0ABN3JVF1</accession>
<keyword evidence="3" id="KW-1185">Reference proteome</keyword>
<evidence type="ECO:0000313" key="2">
    <source>
        <dbReference type="EMBL" id="GAA2441353.1"/>
    </source>
</evidence>
<protein>
    <submittedName>
        <fullName evidence="2">Uncharacterized protein</fullName>
    </submittedName>
</protein>
<dbReference type="EMBL" id="BAAATK010000021">
    <property type="protein sequence ID" value="GAA2441353.1"/>
    <property type="molecule type" value="Genomic_DNA"/>
</dbReference>
<sequence>MANHAISQHVSALPGIPSQPTAAEKSRAVAKPSIDRLMDTPLPVLVNELGVTLIDSGITDADFFGAVVQRKTGELLLTMPRGRSELEHDTVARYLLAQAFGVDVPPMPAPIVTSHTAADDGDSDPDMDEALRRVRQGGVA</sequence>
<name>A0ABN3JVF1_9ACTN</name>
<organism evidence="2 3">
    <name type="scientific">Streptomyces glaucus</name>
    <dbReference type="NCBI Taxonomy" id="284029"/>
    <lineage>
        <taxon>Bacteria</taxon>
        <taxon>Bacillati</taxon>
        <taxon>Actinomycetota</taxon>
        <taxon>Actinomycetes</taxon>
        <taxon>Kitasatosporales</taxon>
        <taxon>Streptomycetaceae</taxon>
        <taxon>Streptomyces</taxon>
    </lineage>
</organism>
<dbReference type="Proteomes" id="UP001500460">
    <property type="component" value="Unassembled WGS sequence"/>
</dbReference>
<feature type="compositionally biased region" description="Polar residues" evidence="1">
    <location>
        <begin position="1"/>
        <end position="10"/>
    </location>
</feature>
<dbReference type="RefSeq" id="WP_344604398.1">
    <property type="nucleotide sequence ID" value="NZ_BAAATK010000021.1"/>
</dbReference>
<gene>
    <name evidence="2" type="ORF">GCM10010421_35070</name>
</gene>
<comment type="caution">
    <text evidence="2">The sequence shown here is derived from an EMBL/GenBank/DDBJ whole genome shotgun (WGS) entry which is preliminary data.</text>
</comment>
<feature type="region of interest" description="Disordered" evidence="1">
    <location>
        <begin position="1"/>
        <end position="26"/>
    </location>
</feature>
<evidence type="ECO:0000256" key="1">
    <source>
        <dbReference type="SAM" id="MobiDB-lite"/>
    </source>
</evidence>
<reference evidence="2 3" key="1">
    <citation type="journal article" date="2019" name="Int. J. Syst. Evol. Microbiol.">
        <title>The Global Catalogue of Microorganisms (GCM) 10K type strain sequencing project: providing services to taxonomists for standard genome sequencing and annotation.</title>
        <authorList>
            <consortium name="The Broad Institute Genomics Platform"/>
            <consortium name="The Broad Institute Genome Sequencing Center for Infectious Disease"/>
            <person name="Wu L."/>
            <person name="Ma J."/>
        </authorList>
    </citation>
    <scope>NUCLEOTIDE SEQUENCE [LARGE SCALE GENOMIC DNA]</scope>
    <source>
        <strain evidence="2 3">JCM 6922</strain>
    </source>
</reference>
<proteinExistence type="predicted"/>